<proteinExistence type="predicted"/>
<evidence type="ECO:0000313" key="1">
    <source>
        <dbReference type="EMBL" id="MFD2934861.1"/>
    </source>
</evidence>
<comment type="caution">
    <text evidence="1">The sequence shown here is derived from an EMBL/GenBank/DDBJ whole genome shotgun (WGS) entry which is preliminary data.</text>
</comment>
<organism evidence="1 2">
    <name type="scientific">Spirosoma flavum</name>
    <dbReference type="NCBI Taxonomy" id="2048557"/>
    <lineage>
        <taxon>Bacteria</taxon>
        <taxon>Pseudomonadati</taxon>
        <taxon>Bacteroidota</taxon>
        <taxon>Cytophagia</taxon>
        <taxon>Cytophagales</taxon>
        <taxon>Cytophagaceae</taxon>
        <taxon>Spirosoma</taxon>
    </lineage>
</organism>
<dbReference type="EMBL" id="JBHUOM010000007">
    <property type="protein sequence ID" value="MFD2934861.1"/>
    <property type="molecule type" value="Genomic_DNA"/>
</dbReference>
<reference evidence="2" key="1">
    <citation type="journal article" date="2019" name="Int. J. Syst. Evol. Microbiol.">
        <title>The Global Catalogue of Microorganisms (GCM) 10K type strain sequencing project: providing services to taxonomists for standard genome sequencing and annotation.</title>
        <authorList>
            <consortium name="The Broad Institute Genomics Platform"/>
            <consortium name="The Broad Institute Genome Sequencing Center for Infectious Disease"/>
            <person name="Wu L."/>
            <person name="Ma J."/>
        </authorList>
    </citation>
    <scope>NUCLEOTIDE SEQUENCE [LARGE SCALE GENOMIC DNA]</scope>
    <source>
        <strain evidence="2">KCTC 52490</strain>
    </source>
</reference>
<name>A0ABW6AHA1_9BACT</name>
<accession>A0ABW6AHA1</accession>
<protein>
    <submittedName>
        <fullName evidence="1">Uncharacterized protein</fullName>
    </submittedName>
</protein>
<sequence length="119" mass="14141">MSNSISYGQFALKNSEWYEQYTSQVWDASDVSNLLDIFEYKSHQKKDMTSKQLRIVFSKYSPDVFAKLNRESDSLCCLKHEEYRELWNKSHPKVDQSFWDMYCKGLIMLMKVDGTLNDK</sequence>
<keyword evidence="2" id="KW-1185">Reference proteome</keyword>
<evidence type="ECO:0000313" key="2">
    <source>
        <dbReference type="Proteomes" id="UP001597512"/>
    </source>
</evidence>
<dbReference type="Proteomes" id="UP001597512">
    <property type="component" value="Unassembled WGS sequence"/>
</dbReference>
<gene>
    <name evidence="1" type="ORF">ACFS25_13785</name>
</gene>